<dbReference type="PROSITE" id="PS51542">
    <property type="entry name" value="FYRN"/>
    <property type="match status" value="1"/>
</dbReference>
<feature type="compositionally biased region" description="Pro residues" evidence="27">
    <location>
        <begin position="908"/>
        <end position="927"/>
    </location>
</feature>
<dbReference type="InterPro" id="IPR003888">
    <property type="entry name" value="FYrich_N"/>
</dbReference>
<dbReference type="CDD" id="cd15513">
    <property type="entry name" value="PHD5_KMT2C_like"/>
    <property type="match status" value="1"/>
</dbReference>
<dbReference type="SMART" id="SM00317">
    <property type="entry name" value="SET"/>
    <property type="match status" value="1"/>
</dbReference>
<dbReference type="SUPFAM" id="SSF57903">
    <property type="entry name" value="FYVE/PHD zinc finger"/>
    <property type="match status" value="6"/>
</dbReference>
<keyword evidence="9 25" id="KW-0863">Zinc-finger</keyword>
<feature type="domain" description="PHD-type" evidence="28">
    <location>
        <begin position="771"/>
        <end position="821"/>
    </location>
</feature>
<feature type="compositionally biased region" description="Basic and acidic residues" evidence="27">
    <location>
        <begin position="5492"/>
        <end position="5509"/>
    </location>
</feature>
<dbReference type="PANTHER" id="PTHR45888">
    <property type="entry name" value="HL01030P-RELATED"/>
    <property type="match status" value="1"/>
</dbReference>
<evidence type="ECO:0000256" key="17">
    <source>
        <dbReference type="ARBA" id="ARBA00023159"/>
    </source>
</evidence>
<keyword evidence="4" id="KW-0489">Methyltransferase</keyword>
<feature type="region of interest" description="Disordered" evidence="27">
    <location>
        <begin position="4820"/>
        <end position="4866"/>
    </location>
</feature>
<keyword evidence="8" id="KW-0677">Repeat</keyword>
<evidence type="ECO:0000256" key="8">
    <source>
        <dbReference type="ARBA" id="ARBA00022737"/>
    </source>
</evidence>
<reference evidence="32" key="2">
    <citation type="submission" date="2007-04" db="EMBL/GenBank/DDBJ databases">
        <title>The genome of the human body louse.</title>
        <authorList>
            <consortium name="The Human Body Louse Genome Consortium"/>
            <person name="Kirkness E."/>
            <person name="Walenz B."/>
            <person name="Hass B."/>
            <person name="Bruggner R."/>
            <person name="Strausberg R."/>
        </authorList>
    </citation>
    <scope>NUCLEOTIDE SEQUENCE</scope>
    <source>
        <strain evidence="32">USDA</strain>
    </source>
</reference>
<keyword evidence="3" id="KW-0597">Phosphoprotein</keyword>
<keyword evidence="13" id="KW-0805">Transcription regulation</keyword>
<dbReference type="EnsemblMetazoa" id="PHUM411800-RA">
    <property type="protein sequence ID" value="PHUM411800-PA"/>
    <property type="gene ID" value="PHUM411800"/>
</dbReference>
<feature type="compositionally biased region" description="Low complexity" evidence="27">
    <location>
        <begin position="1857"/>
        <end position="1875"/>
    </location>
</feature>
<evidence type="ECO:0000256" key="22">
    <source>
        <dbReference type="ARBA" id="ARBA00058707"/>
    </source>
</evidence>
<feature type="compositionally biased region" description="Low complexity" evidence="27">
    <location>
        <begin position="2090"/>
        <end position="2099"/>
    </location>
</feature>
<feature type="region of interest" description="Disordered" evidence="27">
    <location>
        <begin position="5482"/>
        <end position="5509"/>
    </location>
</feature>
<keyword evidence="6" id="KW-0949">S-adenosyl-L-methionine</keyword>
<dbReference type="InterPro" id="IPR036910">
    <property type="entry name" value="HMG_box_dom_sf"/>
</dbReference>
<feature type="region of interest" description="Disordered" evidence="27">
    <location>
        <begin position="2072"/>
        <end position="2131"/>
    </location>
</feature>
<feature type="compositionally biased region" description="Basic and acidic residues" evidence="27">
    <location>
        <begin position="4480"/>
        <end position="4510"/>
    </location>
</feature>
<keyword evidence="17" id="KW-0010">Activator</keyword>
<feature type="region of interest" description="Disordered" evidence="27">
    <location>
        <begin position="1086"/>
        <end position="1114"/>
    </location>
</feature>
<evidence type="ECO:0000313" key="32">
    <source>
        <dbReference type="EMBL" id="EEB16207.1"/>
    </source>
</evidence>
<dbReference type="KEGG" id="phu:Phum_PHUM411800"/>
<dbReference type="Pfam" id="PF05964">
    <property type="entry name" value="FYRN"/>
    <property type="match status" value="1"/>
</dbReference>
<feature type="coiled-coil region" evidence="26">
    <location>
        <begin position="3048"/>
        <end position="3075"/>
    </location>
</feature>
<reference evidence="33" key="3">
    <citation type="submission" date="2021-02" db="UniProtKB">
        <authorList>
            <consortium name="EnsemblMetazoa"/>
        </authorList>
    </citation>
    <scope>IDENTIFICATION</scope>
    <source>
        <strain evidence="33">USDA</strain>
    </source>
</reference>
<keyword evidence="7" id="KW-0479">Metal-binding</keyword>
<keyword evidence="11" id="KW-0156">Chromatin regulator</keyword>
<feature type="region of interest" description="Disordered" evidence="27">
    <location>
        <begin position="2818"/>
        <end position="3010"/>
    </location>
</feature>
<feature type="region of interest" description="Disordered" evidence="27">
    <location>
        <begin position="4399"/>
        <end position="4431"/>
    </location>
</feature>
<evidence type="ECO:0000259" key="29">
    <source>
        <dbReference type="PROSITE" id="PS50280"/>
    </source>
</evidence>
<dbReference type="GO" id="GO:0042800">
    <property type="term" value="F:histone H3K4 methyltransferase activity"/>
    <property type="evidence" value="ECO:0007669"/>
    <property type="project" value="TreeGrafter"/>
</dbReference>
<feature type="region of interest" description="Disordered" evidence="27">
    <location>
        <begin position="3256"/>
        <end position="3278"/>
    </location>
</feature>
<feature type="compositionally biased region" description="Basic residues" evidence="27">
    <location>
        <begin position="5091"/>
        <end position="5102"/>
    </location>
</feature>
<keyword evidence="12" id="KW-0007">Acetylation</keyword>
<evidence type="ECO:0000256" key="2">
    <source>
        <dbReference type="ARBA" id="ARBA00022481"/>
    </source>
</evidence>
<feature type="compositionally biased region" description="Polar residues" evidence="27">
    <location>
        <begin position="4820"/>
        <end position="4837"/>
    </location>
</feature>
<evidence type="ECO:0000256" key="20">
    <source>
        <dbReference type="ARBA" id="ARBA00023288"/>
    </source>
</evidence>
<feature type="region of interest" description="Disordered" evidence="27">
    <location>
        <begin position="3470"/>
        <end position="3502"/>
    </location>
</feature>
<feature type="region of interest" description="Disordered" evidence="27">
    <location>
        <begin position="4227"/>
        <end position="4286"/>
    </location>
</feature>
<feature type="domain" description="PHD-type" evidence="31">
    <location>
        <begin position="5564"/>
        <end position="5690"/>
    </location>
</feature>
<dbReference type="CTD" id="8234153"/>
<feature type="compositionally biased region" description="Basic and acidic residues" evidence="27">
    <location>
        <begin position="3256"/>
        <end position="3268"/>
    </location>
</feature>
<comment type="subcellular location">
    <subcellularLocation>
        <location evidence="1">Nucleus</location>
    </subcellularLocation>
</comment>
<feature type="domain" description="PHD-type" evidence="31">
    <location>
        <begin position="253"/>
        <end position="365"/>
    </location>
</feature>
<evidence type="ECO:0000256" key="12">
    <source>
        <dbReference type="ARBA" id="ARBA00022990"/>
    </source>
</evidence>
<feature type="region of interest" description="Disordered" evidence="27">
    <location>
        <begin position="4480"/>
        <end position="4533"/>
    </location>
</feature>
<sequence length="6073" mass="672595">MDEEQLDDDTDLGMESETQGDDDESDEDPSSSPSLSAASTPPYISEEGFFSFSKKPNSNLGKPLSIRRRRGRPKKDSDKKPLGIKLKRWKSGVYVKRDPTSCSQQPRTPNSAPDTPQSQKSPTESGISVNNNLNLENECKELVVNLGDKMEKAEKAEKPFPMLAPDDPPYFPETWPGKICALCNLSERSQLGQREMIRLSCPEGFTPRKPNPSPGLSPSSVQSTGDKSPRGQVPHQISHRRQKSREGKSGSEILDELSVIGYVDEPDVNLIFESLGTFYVHLSCILWSEGVNRNESDLQIENHGPVVLQALTRRCSYCSRFGASVVCCFSQGQSSCGLYFHYPCALASGSFMDNKTKSLICNLHLDQVPLLPIGETSQCSTCLSLGNVSNILMCTSCGAHHHGSCVGLALLPGVRAGWQCFECRVCQVCRQPSEIGKIMLCESCDKAYHPSCLRPIVTSIPKYGWKCKCCRVCSDCGSRTPGSGLSSRWHNHFSVCDSCYQQRNKGFCCPVCGRAYRAAAHREMVQCIKCRKYVHGSCDNEADISVYAARKETNPDYEYICCICKNLNSMGRQGIKRKDSFDEALLESSLSASQESLYGDDSSGMEVDHSPSDGKNYEDYSRIIGLGKGKPFCSSNLAKKRFMSRPKGQQAGGKINYQKMKKMPEFGKKRGIKPKMRGVFGVPGLGLQKPLADPSNKSEEEPGVENRMVLCSGSDKFVLSQDICVMCGALGTDQEGCLISCAQCGQCYHPYCVNVKVTKVILQKGWRCLDCTVCEGCGQRNDDSRLTLCDDCDISYHIYCMDPPLDYVPRGVWKCKWCVVCIRCGSNDPGFNCNWMNGYTECGPCASHTFCPSCLEPYVEGELVIQCEQCERWLHGSCDGIRNDLDAEKCADEKYTCVLCRPRDVPPPHLLPPPPTPKPIPKPPTPTKSPELPRFSQTQFLVDGVCLSEAGMLQIKSLAIEQQVTQRKKRSAKRIASLLPSPVMDKEARFLATIERKLAAPGSPGIKEDEDGMRDEGLKDEPTELWKEGMEVTPREDGKPPEPPEGFTIVTTESGVMVLRKKRTRNLQKLGIGGFWVRFRSNRKAEDDEDIPGIEKSPMQSMDKPKRKPIRRKTKSKLVESFPTYLQEAFFGRELLDTPKEKELHSSSDDELVSKFQVSDDKTIKLSKDELKVMEDVKAKQEKEKEEKEKEKQKVDEIFNEKERSPIKTEEDEGSDNEVLKDLNLKDLPLPGDLLDPDLVNTIMAEDDIKHFVFASLNTHFFLQTSDNLDGGELNNTLETPGANQSKDELTDILSPHFNLETMVRESGLPNMNSKDVEEIFKGVLTDENQESQQGYTGLISFPVMGLHLNVQPPMTPQNIIPPSFPPPSPYHSEYSNSPHSQVSEPASPWLEETPLGVDQPQGSGGPAFTNSRTTPMKMEADEALGLNATISSVLYANTNHPEWKKQFPVWPERCKQILKKWRSLTSDQKAPYLQKARDNRSVIRMKKAQQIPKESPTSATSPSGSAVAKGSPSTEQKNIIPTTMSQQLPGEGEVCEAAASDQAALKTQSLTTNTPPSPPTTTTITITTTTTTTTPATTTTTTTTVTPITNSAESDEINLFASVSDDKSLSNNSSDSGSQTEGNSAKNSAPIENKAVRVLLAPVENTHNRSQNILFRNVVIANNHNIVNPSHNFTIHHHFSGVTTPNQYVQNEPIIITGQAQTQQSNTFNVQNIIGQNNHNIIQFPNYSRFPSQLHLDISNRAPNVTIRAFEAGGLSHLTRNQISNHGQTFIHRPMTLALPQNQGNPHHISEIKILHPASNTILQNAPQIIQSQPLDSNNLTLKSDDSDKVLSVDTNDGNRTSESKEQPEPSQTLVDQNSNQDSSSGSSSSSSSNNILADKIVGFNRLLIVTDQGCQQSAKVLDGKSHLVSQKEDDTAESCESNDHQIRVLTPSEIMRTLPSLGPDGYDLAHPSQTTSPAPSNHSHMDQEKVLQQQKVNRESEQERHWKQLQALRQAQAQQQQQVIQEQRAQGIARINRQMSVGDDNTSNLTIQLQVSTTQDANALGPMASPSPGSRSQFPLNSNVKVTRIHPAQSPSPFSHPLAPPSPLLNRPLRPLNQGYQSRQFSPNQTSSLPDFPGTTSPNSETDPYIVPRTFANQSPRAVYTAQSPRPPSVPPRSAVLYNEANRRPEENFSTVQSVQNPEVTRQLRDLLQRQKEGIPTSPNIQRQWSSGPALEQFSENPEEGTFRHPLPPGTLPRPRMPIQQVLVRAPLRQIADPRIQGPQDQRMRLLIQQQRPQTVQAFITQPTQPRNALDPYDEMVQPRHGENTVLQQRLVPVRIRPTHTAPSHVVVPPPQSTATTEQQEIPESVTAELEQLEQEGGQMAEVEAVSAILGDLADDDDELLAEMGADFNILEYVDTETSHGDKTNILDNLELEDDETKEKKIHKDNVAGKPSASKAMAAIPPENNVKSALATSGLSDVSNQVAKPAETPQVPGAGDISLTHLTGEDLQTEGLEPRFTSALPRVSMAIPGSIPVSVDPQRLPLRVGAQNSARVIVGPTGQIIQSLPVQTRISGLAVAPPPPPYPGPPPPYPGPQITSGRHPIPVMYPQDHTPHYLQRRPLLLQEQPLLLEDLLEQEKREQEKQQQNVDNSANSMGDVNMDHLRNDSIPPPGISAPGMNSPANVMNPGMRPQFQRPPGPFISTQGRPVADVNQTSRVPPFNAPVLQPPPVPPDVISSEQDRQIAIEYETWLNNQNHILQQQLKYYETEVQKLRKIRKSLNSKQRQLRKNGNELSEQDALELQRISTEQSGLQKHLDASRKSCRQHGMLIQEYRNKQQKQRQNSPLHTGSSPLNQPSHSPLHTTGSLNPSQSPMNIGQTNSPMHPAAGFNTSSHPNTPQSPLMSPSPSPLQSPGPIINQSPGAGGILQSPMSPHSMQQSPRLGTPHSQGEDSPFSPGSLPSPGPVRLASPQTVVPGNPRLASPQHRGRMVNSPGLSDQVNRLHGLNVGPRFSREPRLRGPNPQSTATVYQGPTATRVIYTQKPQDPTQVLQRAALTREQVIPRNVLIQQQQQQQQQQQVQQQQQQIRNQQILNQISQQNPNLTMEQKQKLLQFHQQKQQLLIQQRQQLIDQQMIQQQQQLAAQNQQRIIQNQSSLQNVPISSPQRITVVQSGHNIHAISQGSPRSPIVSGQNPKSPISPMVQMPQSPMNLPPKSPVTPTIQKSPMVQTQTSPLVQSPLNLPPRSPNVGSPINKLSGYMNYGSTDNIVQQHMVQEEDKRDSLELDHGGGGGGGPNAPIPFLPYIENIKRLARFGLGLRGGSPMWTFSKGKKQKKNEDDRRKVANTAEPSAEVNTLTVEKPIQGILKNSGFQRVVRPSRVVHAEPSTSQSVSPPENRRISVLRHKKDSSLELSQQGIVVQLQSSQQLQLQPSQQKLIIQQMLGGNIQQKNFPLQKNLQLLQGQKVMQKKSSSPQIMSKRASLVCVDYDSLDEETPPPSPSHRSDKLDQKSDKLEEKTEEEEEEIRIATDAEGLELLTQENLLNLELEESDEGNGRRVIIIDNSGEGGTELEKYDENPNGSPTVMEFIDDDLMVYEPIEGVISDSDELVVLEECEVLEAHEIDITNCEVMEFESVDDGESQENEDSLQAKEMEDLRLSTEETKISSIEESEIKENNESNYNPQEEQKQIIVRHTKKGKIVMVKRGQEGKEQRQVVFRSDNKINKDIGEGSIILSRSSSEEEKNVEEIENEKDVNVSLKDASEDDFKKLIEQSEIIIMNENEEIRRQGPIKLETSSLKSNLTSFEKKRPKLISDVQSVITDNLADSPLSPDPSHDKVLTPIKVVISNEPAEKNLNLPDPRLLKSSEKTKLIIANESKVEETTVLNVGTSSKRLETLESSKIPDMSVTNLPFTDLPEGLASKFFPETKPEIPSEMNKGRNEETVTVSKDVDVERKKEFNFDQTSVIKAPKTYEKSKFGKTKVQLSEHDYTSIPGKVEAFKKVDQEEKDKLENNSTNNNNNNNNSNSNNNSSSSSSSSGGSSNCSTQVLKTEQIISSRSHSTTGVNRPIVSYSSANISQTVKKTEMEPVADSAKSSSEIIEKPTFTSSTSSQMGAHSAPRAIITYSTSNLELKSPKKFPSEFSWKNENESLNLNLSSISNAAVAPSVVARSCDSESKIDAPVLPEISSHIAKIDPKVRDIISISKITPPARVSESSTEGKGRIILTGTTTSQVSTTTSVIASSTARMTMSSNLTPTTQKQSDSNLKFKTKNEETKKNDGRRKSVENIGRKKSVEERRRSSEAISRDNKRELEQRKQMILEEIKQSQLEKEKLKSEPPPVAPTLPETKPEVIKTDHDLSDVIDILENIDNTPTRLLNASELQSIEKTQLFENEELEKAPTPPKCKQVEPPKFDEKINLQSLLSDTGKSDIQVSDLARGSSKTSAQPETRNLPPANTQSKLAALLTAGSDAVRSKLQKEANFSNTSQPVVVTEVRKNSVPTLEALLEKESEPVSKTEQENKVENIREEKDADSKQENSSQELSPGHSRSENSNSSTINQTENLILSPTSGIFRSSGSNLGVPASKILSPSSGILISGTDSPTENSKSCDSEPLPSQGSQPEHKTALEPQQQGITLSTGQSVVQQGTLITSPVTVTGGQQGILINDKNLIAASSGVLMTTRLLQPITKTVSSPNRVSPLSNLPPGVRQQIITANYIQQNRANPVLVRRISTPSPPRARTPPQPQTHIVASQGTVISHPNVVQLDVTSQRAIRPLAQGTLIAASVATTTPVNVTLTQPTLRLARTDIPTRLVVSSGNQLIASTQLQRLSVSQGLSIPTAVTPAVSNTSSMNVEKNGSEIQSSLPKNHDVESQNRNLTQPPKVLGSSPETKIPPQEINSTQVNLAVVKTEPVEVKEEKFTPYVATTNSSSKYPRTDESQNVLLKQLLQNTACAGLSASSTPSAASSAPSPVLPTVPSLEAQLARPVPPTPSALIPSILSEQKNTPLSPQATKPVAPALPGKEQQKPAAPVEGRRISQSNRTPSREDLLSPTNSTRSSFGLRTPSPITSPQATIKQEKPLQNLLSESEIKKELSEENRMDSTPSERISQEQAAIDLKKLKRRQYQQKRRQSQGKEGLTGGTPKKRARKGSRMEEDYETYTDNLMAQLRQLPSLAILEPALGKNYNVCNIFGSSDHNKLNNVEIKGTYGNCFLPSLGDYYTTKPFGEKEKPPPVSPLSTQRGFYDQEFSVINLVTDSEEKKLETLLLGNRERDTDTPDTVISSSSPECVLHDPPCLYPALQLIKEETGSDEEGLRASPPIPIIAPIPVRLKPGQTLKEFREMDKENSCGGANLRKNSSLNKDGNVTVTLTLNSDAAQDILSVLKDLANILHIPAPTTYQIIERTATPPSIKLGLYRNKGKDGKEGAPVDIQSILNGQAKFCRHCDVVILNNMIRKKVMELPFLSQRDDITDSTEDLYFCSSGCYMQFSLMHKSPNTGQDKAAAVVDHLSNNSSSAKKMKISPTEEKENGKVASKEEVKKDNEIKKPNKGNKYKYWQPGSLIANTRYKKQSERELMEMLFRVGVTLTPSQNSDDTRRCLFCHQLGDGVADGPARLLNFDVDKWVHLNCALWSDDVYETVNGALMNVDNALQLGQTTICSLCNQNGATIHCFKLRCSNVYHLGCAVKDECTAYCPAHIPKNEKDNELTTLSVYRRVYVQRDENRQVATVMHHTDQNHLLRVGSLIFLNVGQLLPHQLSVFHTPNYIYPVGYKILRFYWSMRRPNKRCKYICSIHDAYGRPEFRILVQEPNYDDIELRDSTPKAVWSRILEPLQQLRKENGNVQIFPRYVSGEDLFGLNEPAVVRVLESLPGVETLTDYKFKYGRNPLLELPLAVNPTGCARSEPRQKNLLPYKRPHTQRTATTSRPNLFASSLPGLSSEILCPYSKQFVHSKSSQYKKMKLEWRNNVYLARSKIQGLGLYAARDLERHTMVIEYIGEIIRHELSESREKQYEARNRGIYMFRLDEERVIDATICGGLARYINHSCNPNCVAEIVEVDRDLRIIIFAKRRITRGEELAYDYKFDIEDDQHKIPCLCGAPNCRKWMN</sequence>
<dbReference type="OMA" id="ENQQGVC"/>
<dbReference type="Pfam" id="PF00628">
    <property type="entry name" value="PHD"/>
    <property type="match status" value="2"/>
</dbReference>
<dbReference type="GeneID" id="8234153"/>
<keyword evidence="10" id="KW-0862">Zinc</keyword>
<keyword evidence="2" id="KW-0488">Methylation</keyword>
<feature type="compositionally biased region" description="Basic and acidic residues" evidence="27">
    <location>
        <begin position="1179"/>
        <end position="1209"/>
    </location>
</feature>
<evidence type="ECO:0000256" key="4">
    <source>
        <dbReference type="ARBA" id="ARBA00022603"/>
    </source>
</evidence>
<dbReference type="CDD" id="cd15489">
    <property type="entry name" value="PHD_SF"/>
    <property type="match status" value="1"/>
</dbReference>
<dbReference type="SUPFAM" id="SSF82199">
    <property type="entry name" value="SET domain"/>
    <property type="match status" value="1"/>
</dbReference>
<feature type="region of interest" description="Disordered" evidence="27">
    <location>
        <begin position="3983"/>
        <end position="4024"/>
    </location>
</feature>
<dbReference type="OrthoDB" id="308383at2759"/>
<evidence type="ECO:0000256" key="9">
    <source>
        <dbReference type="ARBA" id="ARBA00022771"/>
    </source>
</evidence>
<dbReference type="InterPro" id="IPR001214">
    <property type="entry name" value="SET_dom"/>
</dbReference>
<dbReference type="Pfam" id="PF05965">
    <property type="entry name" value="FYRC"/>
    <property type="match status" value="1"/>
</dbReference>
<dbReference type="GO" id="GO:0098687">
    <property type="term" value="C:chromosomal region"/>
    <property type="evidence" value="ECO:0007669"/>
    <property type="project" value="UniProtKB-ARBA"/>
</dbReference>
<feature type="region of interest" description="Disordered" evidence="27">
    <location>
        <begin position="5091"/>
        <end position="5125"/>
    </location>
</feature>
<dbReference type="FunFam" id="3.30.160.360:FF:000001">
    <property type="entry name" value="Histone-lysine N-methyltransferase"/>
    <property type="match status" value="1"/>
</dbReference>
<feature type="region of interest" description="Disordered" evidence="27">
    <location>
        <begin position="1818"/>
        <end position="1875"/>
    </location>
</feature>
<keyword evidence="21" id="KW-0012">Acyltransferase</keyword>
<keyword evidence="5" id="KW-0808">Transferase</keyword>
<feature type="compositionally biased region" description="Basic and acidic residues" evidence="27">
    <location>
        <begin position="4302"/>
        <end position="4311"/>
    </location>
</feature>
<feature type="domain" description="PHD-type" evidence="28">
    <location>
        <begin position="848"/>
        <end position="903"/>
    </location>
</feature>
<evidence type="ECO:0000256" key="19">
    <source>
        <dbReference type="ARBA" id="ARBA00023242"/>
    </source>
</evidence>
<feature type="compositionally biased region" description="Polar residues" evidence="27">
    <location>
        <begin position="1953"/>
        <end position="1964"/>
    </location>
</feature>
<keyword evidence="16" id="KW-0564">Palmitate</keyword>
<comment type="function">
    <text evidence="22">Histone methyltransferase that catalyzes methyl group transfer from S-adenosyl-L-methionine to the epsilon-amino group of 'Lys-4' of histone H3 (H3K4). Part of chromatin remodeling machinery predominantly forms H3K4me1 methylation marks at active chromatin sites where transcription and DNA repair take place. Likely plays a redundant role with KMT2D in enriching H3K4me1 mark on primed and active enhancer elements.</text>
</comment>
<feature type="compositionally biased region" description="Low complexity" evidence="27">
    <location>
        <begin position="30"/>
        <end position="39"/>
    </location>
</feature>
<dbReference type="InterPro" id="IPR003889">
    <property type="entry name" value="FYrich_C"/>
</dbReference>
<dbReference type="Gene3D" id="3.30.160.360">
    <property type="match status" value="1"/>
</dbReference>
<dbReference type="GO" id="GO:0003713">
    <property type="term" value="F:transcription coactivator activity"/>
    <property type="evidence" value="ECO:0007669"/>
    <property type="project" value="TreeGrafter"/>
</dbReference>
<dbReference type="FunFam" id="1.10.30.10:FF:000009">
    <property type="entry name" value="Histone-lysine N-methyltransferase"/>
    <property type="match status" value="1"/>
</dbReference>
<dbReference type="GO" id="GO:0003677">
    <property type="term" value="F:DNA binding"/>
    <property type="evidence" value="ECO:0007669"/>
    <property type="project" value="UniProtKB-KW"/>
</dbReference>
<dbReference type="InterPro" id="IPR046341">
    <property type="entry name" value="SET_dom_sf"/>
</dbReference>
<dbReference type="Pfam" id="PF13771">
    <property type="entry name" value="zf-HC5HC2H"/>
    <property type="match status" value="1"/>
</dbReference>
<reference evidence="32" key="1">
    <citation type="submission" date="2007-04" db="EMBL/GenBank/DDBJ databases">
        <title>Annotation of Pediculus humanus corporis strain USDA.</title>
        <authorList>
            <person name="Kirkness E."/>
            <person name="Hannick L."/>
            <person name="Hass B."/>
            <person name="Bruggner R."/>
            <person name="Lawson D."/>
            <person name="Bidwell S."/>
            <person name="Joardar V."/>
            <person name="Caler E."/>
            <person name="Walenz B."/>
            <person name="Inman J."/>
            <person name="Schobel S."/>
            <person name="Galinsky K."/>
            <person name="Amedeo P."/>
            <person name="Strausberg R."/>
        </authorList>
    </citation>
    <scope>NUCLEOTIDE SEQUENCE</scope>
    <source>
        <strain evidence="32">USDA</strain>
    </source>
</reference>
<evidence type="ECO:0000256" key="26">
    <source>
        <dbReference type="SAM" id="Coils"/>
    </source>
</evidence>
<evidence type="ECO:0000259" key="31">
    <source>
        <dbReference type="PROSITE" id="PS51805"/>
    </source>
</evidence>
<keyword evidence="20" id="KW-0449">Lipoprotein</keyword>
<comment type="subunit">
    <text evidence="23">Component of the MLL3 complex (also named ASCOM complex), at least composed of catalytic subunit KMT2C/MLL3, ASH2L, RBBP5, WDR5, NCOA6, DPY30, KDM6A, PAXIP1/PTIP, PAGR1 and alpha- and beta-tubulin. Forms a core complex with the evolutionary conserved subcomplex WRAD composed of WDR5, RBBP5, ASH2L/ASH2 and DPY30 subunits; WRAD differentially stimulates the methyltransferase activity. Interacts (via WIN motif) with WDR5.</text>
</comment>
<feature type="region of interest" description="Disordered" evidence="27">
    <location>
        <begin position="1952"/>
        <end position="1971"/>
    </location>
</feature>
<feature type="domain" description="PHD-type" evidence="28">
    <location>
        <begin position="721"/>
        <end position="774"/>
    </location>
</feature>
<evidence type="ECO:0000256" key="18">
    <source>
        <dbReference type="ARBA" id="ARBA00023163"/>
    </source>
</evidence>
<feature type="compositionally biased region" description="Polar residues" evidence="27">
    <location>
        <begin position="1512"/>
        <end position="1529"/>
    </location>
</feature>
<feature type="domain" description="SET" evidence="29">
    <location>
        <begin position="5933"/>
        <end position="6049"/>
    </location>
</feature>
<feature type="compositionally biased region" description="Polar residues" evidence="27">
    <location>
        <begin position="216"/>
        <end position="226"/>
    </location>
</feature>
<dbReference type="CDD" id="cd15666">
    <property type="entry name" value="ePHD2_KMT2C_like"/>
    <property type="match status" value="1"/>
</dbReference>
<dbReference type="STRING" id="121224.E0VS51"/>
<evidence type="ECO:0000313" key="34">
    <source>
        <dbReference type="Proteomes" id="UP000009046"/>
    </source>
</evidence>
<feature type="domain" description="Post-SET" evidence="30">
    <location>
        <begin position="6057"/>
        <end position="6073"/>
    </location>
</feature>
<dbReference type="PROSITE" id="PS50280">
    <property type="entry name" value="SET"/>
    <property type="match status" value="1"/>
</dbReference>
<evidence type="ECO:0000256" key="5">
    <source>
        <dbReference type="ARBA" id="ARBA00022679"/>
    </source>
</evidence>
<feature type="region of interest" description="Disordered" evidence="27">
    <location>
        <begin position="4302"/>
        <end position="4323"/>
    </location>
</feature>
<dbReference type="Gene3D" id="3.30.40.10">
    <property type="entry name" value="Zinc/RING finger domain, C3HC4 (zinc finger)"/>
    <property type="match status" value="6"/>
</dbReference>
<name>E0VS51_PEDHC</name>
<protein>
    <recommendedName>
        <fullName evidence="24">Histone-lysine N-methyltransferase 2C</fullName>
    </recommendedName>
</protein>
<evidence type="ECO:0000313" key="33">
    <source>
        <dbReference type="EnsemblMetazoa" id="PHUM411800-PA"/>
    </source>
</evidence>
<feature type="region of interest" description="Disordered" evidence="27">
    <location>
        <begin position="2327"/>
        <end position="2346"/>
    </location>
</feature>
<evidence type="ECO:0000256" key="6">
    <source>
        <dbReference type="ARBA" id="ARBA00022691"/>
    </source>
</evidence>
<dbReference type="InterPro" id="IPR019787">
    <property type="entry name" value="Znf_PHD-finger"/>
</dbReference>
<evidence type="ECO:0000256" key="25">
    <source>
        <dbReference type="PROSITE-ProRule" id="PRU00146"/>
    </source>
</evidence>
<dbReference type="eggNOG" id="KOG4443">
    <property type="taxonomic scope" value="Eukaryota"/>
</dbReference>
<feature type="compositionally biased region" description="Low complexity" evidence="27">
    <location>
        <begin position="1496"/>
        <end position="1507"/>
    </location>
</feature>
<feature type="compositionally biased region" description="Polar residues" evidence="27">
    <location>
        <begin position="4227"/>
        <end position="4243"/>
    </location>
</feature>
<dbReference type="InterPro" id="IPR001965">
    <property type="entry name" value="Znf_PHD"/>
</dbReference>
<accession>E0VS51</accession>
<feature type="compositionally biased region" description="Polar residues" evidence="27">
    <location>
        <begin position="100"/>
        <end position="128"/>
    </location>
</feature>
<gene>
    <name evidence="33" type="primary">8234153</name>
    <name evidence="32" type="ORF">Phum_PHUM411800</name>
</gene>
<dbReference type="FunFam" id="3.30.40.10:FF:000407">
    <property type="entry name" value="Histone-lysine N-methyltransferase MLL3"/>
    <property type="match status" value="1"/>
</dbReference>
<evidence type="ECO:0000256" key="11">
    <source>
        <dbReference type="ARBA" id="ARBA00022853"/>
    </source>
</evidence>
<dbReference type="HOGENOM" id="CLU_000051_0_0_1"/>
<dbReference type="InParanoid" id="E0VS51"/>
<dbReference type="SMART" id="SM00541">
    <property type="entry name" value="FYRN"/>
    <property type="match status" value="1"/>
</dbReference>
<dbReference type="EMBL" id="AAZO01005060">
    <property type="status" value="NOT_ANNOTATED_CDS"/>
    <property type="molecule type" value="Genomic_DNA"/>
</dbReference>
<feature type="compositionally biased region" description="Acidic residues" evidence="27">
    <location>
        <begin position="1"/>
        <end position="29"/>
    </location>
</feature>
<dbReference type="GO" id="GO:0044666">
    <property type="term" value="C:MLL3/4 complex"/>
    <property type="evidence" value="ECO:0007669"/>
    <property type="project" value="TreeGrafter"/>
</dbReference>
<feature type="region of interest" description="Disordered" evidence="27">
    <location>
        <begin position="2220"/>
        <end position="2241"/>
    </location>
</feature>
<dbReference type="GO" id="GO:0045944">
    <property type="term" value="P:positive regulation of transcription by RNA polymerase II"/>
    <property type="evidence" value="ECO:0007669"/>
    <property type="project" value="TreeGrafter"/>
</dbReference>
<feature type="compositionally biased region" description="Pro residues" evidence="27">
    <location>
        <begin position="2232"/>
        <end position="2241"/>
    </location>
</feature>
<evidence type="ECO:0000256" key="16">
    <source>
        <dbReference type="ARBA" id="ARBA00023139"/>
    </source>
</evidence>
<dbReference type="CDD" id="cd15512">
    <property type="entry name" value="PHD4_KMT2C_like"/>
    <property type="match status" value="1"/>
</dbReference>
<feature type="compositionally biased region" description="Polar residues" evidence="27">
    <location>
        <begin position="4573"/>
        <end position="4594"/>
    </location>
</feature>
<feature type="compositionally biased region" description="Basic residues" evidence="27">
    <location>
        <begin position="1105"/>
        <end position="1114"/>
    </location>
</feature>
<dbReference type="Gene3D" id="1.10.30.10">
    <property type="entry name" value="High mobility group box domain"/>
    <property type="match status" value="1"/>
</dbReference>
<evidence type="ECO:0000259" key="30">
    <source>
        <dbReference type="PROSITE" id="PS50868"/>
    </source>
</evidence>
<dbReference type="PROSITE" id="PS51805">
    <property type="entry name" value="EPHD"/>
    <property type="match status" value="2"/>
</dbReference>
<feature type="compositionally biased region" description="Basic and acidic residues" evidence="27">
    <location>
        <begin position="4246"/>
        <end position="4286"/>
    </location>
</feature>
<feature type="compositionally biased region" description="Low complexity" evidence="27">
    <location>
        <begin position="1561"/>
        <end position="1590"/>
    </location>
</feature>
<evidence type="ECO:0000256" key="13">
    <source>
        <dbReference type="ARBA" id="ARBA00023015"/>
    </source>
</evidence>
<feature type="compositionally biased region" description="Basic and acidic residues" evidence="27">
    <location>
        <begin position="3482"/>
        <end position="3496"/>
    </location>
</feature>
<feature type="compositionally biased region" description="Low complexity" evidence="27">
    <location>
        <begin position="1610"/>
        <end position="1619"/>
    </location>
</feature>
<feature type="region of interest" description="Disordered" evidence="27">
    <location>
        <begin position="1179"/>
        <end position="1216"/>
    </location>
</feature>
<dbReference type="Pfam" id="PF00856">
    <property type="entry name" value="SET"/>
    <property type="match status" value="1"/>
</dbReference>
<feature type="compositionally biased region" description="Low complexity" evidence="27">
    <location>
        <begin position="2911"/>
        <end position="2923"/>
    </location>
</feature>
<feature type="domain" description="PHD-type" evidence="28">
    <location>
        <begin position="423"/>
        <end position="473"/>
    </location>
</feature>
<feature type="region of interest" description="Disordered" evidence="27">
    <location>
        <begin position="908"/>
        <end position="932"/>
    </location>
</feature>
<feature type="compositionally biased region" description="Polar residues" evidence="27">
    <location>
        <begin position="5021"/>
        <end position="5045"/>
    </location>
</feature>
<dbReference type="CDD" id="cd15510">
    <property type="entry name" value="PHD2_KMT2C_like"/>
    <property type="match status" value="1"/>
</dbReference>
<dbReference type="PROSITE" id="PS51543">
    <property type="entry name" value="FYRC"/>
    <property type="match status" value="1"/>
</dbReference>
<feature type="compositionally biased region" description="Polar residues" evidence="27">
    <location>
        <begin position="2100"/>
        <end position="2128"/>
    </location>
</feature>
<dbReference type="PANTHER" id="PTHR45888:SF6">
    <property type="entry name" value="HL01030P-RELATED"/>
    <property type="match status" value="1"/>
</dbReference>
<dbReference type="PROSITE" id="PS50016">
    <property type="entry name" value="ZF_PHD_2"/>
    <property type="match status" value="4"/>
</dbReference>
<dbReference type="GO" id="GO:0008270">
    <property type="term" value="F:zinc ion binding"/>
    <property type="evidence" value="ECO:0007669"/>
    <property type="project" value="UniProtKB-KW"/>
</dbReference>
<evidence type="ECO:0000256" key="15">
    <source>
        <dbReference type="ARBA" id="ARBA00023125"/>
    </source>
</evidence>
<feature type="region of interest" description="Disordered" evidence="27">
    <location>
        <begin position="1488"/>
        <end position="1591"/>
    </location>
</feature>
<evidence type="ECO:0000256" key="27">
    <source>
        <dbReference type="SAM" id="MobiDB-lite"/>
    </source>
</evidence>
<dbReference type="EMBL" id="DS235745">
    <property type="protein sequence ID" value="EEB16207.1"/>
    <property type="molecule type" value="Genomic_DNA"/>
</dbReference>
<dbReference type="VEuPathDB" id="VectorBase:PHUM411800"/>
<feature type="region of interest" description="Disordered" evidence="27">
    <location>
        <begin position="4973"/>
        <end position="5056"/>
    </location>
</feature>
<feature type="coiled-coil region" evidence="26">
    <location>
        <begin position="2739"/>
        <end position="2780"/>
    </location>
</feature>
<evidence type="ECO:0000256" key="23">
    <source>
        <dbReference type="ARBA" id="ARBA00065668"/>
    </source>
</evidence>
<dbReference type="Pfam" id="PF13832">
    <property type="entry name" value="zf-HC5HC2H_2"/>
    <property type="match status" value="1"/>
</dbReference>
<feature type="region of interest" description="Disordered" evidence="27">
    <location>
        <begin position="1"/>
        <end position="133"/>
    </location>
</feature>
<dbReference type="RefSeq" id="XP_002428945.1">
    <property type="nucleotide sequence ID" value="XM_002428900.1"/>
</dbReference>
<dbReference type="InterPro" id="IPR003616">
    <property type="entry name" value="Post-SET_dom"/>
</dbReference>
<organism>
    <name type="scientific">Pediculus humanus subsp. corporis</name>
    <name type="common">Body louse</name>
    <dbReference type="NCBI Taxonomy" id="121224"/>
    <lineage>
        <taxon>Eukaryota</taxon>
        <taxon>Metazoa</taxon>
        <taxon>Ecdysozoa</taxon>
        <taxon>Arthropoda</taxon>
        <taxon>Hexapoda</taxon>
        <taxon>Insecta</taxon>
        <taxon>Pterygota</taxon>
        <taxon>Neoptera</taxon>
        <taxon>Paraneoptera</taxon>
        <taxon>Psocodea</taxon>
        <taxon>Troctomorpha</taxon>
        <taxon>Phthiraptera</taxon>
        <taxon>Anoplura</taxon>
        <taxon>Pediculidae</taxon>
        <taxon>Pediculus</taxon>
    </lineage>
</organism>
<keyword evidence="18" id="KW-0804">Transcription</keyword>
<feature type="region of interest" description="Disordered" evidence="27">
    <location>
        <begin position="1604"/>
        <end position="1630"/>
    </location>
</feature>
<evidence type="ECO:0000256" key="24">
    <source>
        <dbReference type="ARBA" id="ARBA00072631"/>
    </source>
</evidence>
<dbReference type="Proteomes" id="UP000009046">
    <property type="component" value="Unassembled WGS sequence"/>
</dbReference>
<dbReference type="SUPFAM" id="SSF47095">
    <property type="entry name" value="HMG-box"/>
    <property type="match status" value="1"/>
</dbReference>
<feature type="compositionally biased region" description="Polar residues" evidence="27">
    <location>
        <begin position="4973"/>
        <end position="4982"/>
    </location>
</feature>
<dbReference type="InterPro" id="IPR034732">
    <property type="entry name" value="EPHD"/>
</dbReference>
<keyword evidence="19" id="KW-0539">Nucleus</keyword>
<evidence type="ECO:0000256" key="14">
    <source>
        <dbReference type="ARBA" id="ARBA00023054"/>
    </source>
</evidence>
<dbReference type="CDD" id="cd15514">
    <property type="entry name" value="PHD6_KMT2C_like"/>
    <property type="match status" value="1"/>
</dbReference>
<dbReference type="InterPro" id="IPR013083">
    <property type="entry name" value="Znf_RING/FYVE/PHD"/>
</dbReference>
<keyword evidence="14 26" id="KW-0175">Coiled coil</keyword>
<feature type="compositionally biased region" description="Low complexity" evidence="27">
    <location>
        <begin position="4561"/>
        <end position="4572"/>
    </location>
</feature>
<dbReference type="FunFam" id="3.30.40.10:FF:000852">
    <property type="entry name" value="Histone-lysine N-methyltransferase 2C"/>
    <property type="match status" value="1"/>
</dbReference>
<keyword evidence="15" id="KW-0238">DNA-binding</keyword>
<evidence type="ECO:0000256" key="7">
    <source>
        <dbReference type="ARBA" id="ARBA00022723"/>
    </source>
</evidence>
<evidence type="ECO:0000256" key="1">
    <source>
        <dbReference type="ARBA" id="ARBA00004123"/>
    </source>
</evidence>
<dbReference type="FunFam" id="2.170.270.10:FF:000003">
    <property type="entry name" value="Histone-lysine N-methyltransferase"/>
    <property type="match status" value="1"/>
</dbReference>
<feature type="region of interest" description="Disordered" evidence="27">
    <location>
        <begin position="3308"/>
        <end position="3333"/>
    </location>
</feature>
<dbReference type="PROSITE" id="PS50868">
    <property type="entry name" value="POST_SET"/>
    <property type="match status" value="1"/>
</dbReference>
<feature type="compositionally biased region" description="Polar residues" evidence="27">
    <location>
        <begin position="4415"/>
        <end position="4431"/>
    </location>
</feature>
<feature type="compositionally biased region" description="Low complexity" evidence="27">
    <location>
        <begin position="3990"/>
        <end position="4020"/>
    </location>
</feature>
<feature type="region of interest" description="Disordered" evidence="27">
    <location>
        <begin position="202"/>
        <end position="250"/>
    </location>
</feature>
<dbReference type="CDD" id="cd19171">
    <property type="entry name" value="SET_KMT2C_2D"/>
    <property type="match status" value="1"/>
</dbReference>
<dbReference type="SMART" id="SM00542">
    <property type="entry name" value="FYRC"/>
    <property type="match status" value="1"/>
</dbReference>
<feature type="region of interest" description="Disordered" evidence="27">
    <location>
        <begin position="4561"/>
        <end position="4601"/>
    </location>
</feature>
<evidence type="ECO:0000256" key="10">
    <source>
        <dbReference type="ARBA" id="ARBA00022833"/>
    </source>
</evidence>
<evidence type="ECO:0000256" key="21">
    <source>
        <dbReference type="ARBA" id="ARBA00023315"/>
    </source>
</evidence>
<dbReference type="SMART" id="SM00249">
    <property type="entry name" value="PHD"/>
    <property type="match status" value="8"/>
</dbReference>
<dbReference type="GO" id="GO:0032259">
    <property type="term" value="P:methylation"/>
    <property type="evidence" value="ECO:0007669"/>
    <property type="project" value="UniProtKB-KW"/>
</dbReference>
<feature type="compositionally biased region" description="Low complexity" evidence="27">
    <location>
        <begin position="1371"/>
        <end position="1381"/>
    </location>
</feature>
<dbReference type="SMART" id="SM00508">
    <property type="entry name" value="PostSET"/>
    <property type="match status" value="1"/>
</dbReference>
<evidence type="ECO:0000256" key="3">
    <source>
        <dbReference type="ARBA" id="ARBA00022553"/>
    </source>
</evidence>
<evidence type="ECO:0000259" key="28">
    <source>
        <dbReference type="PROSITE" id="PS50016"/>
    </source>
</evidence>
<dbReference type="FunFam" id="3.30.40.10:FF:000002">
    <property type="entry name" value="Histone-lysine N-methyltransferase"/>
    <property type="match status" value="1"/>
</dbReference>
<feature type="region of interest" description="Disordered" evidence="27">
    <location>
        <begin position="1360"/>
        <end position="1414"/>
    </location>
</feature>
<dbReference type="CDD" id="cd15509">
    <property type="entry name" value="PHD1_KMT2C_like"/>
    <property type="match status" value="1"/>
</dbReference>
<dbReference type="GO" id="GO:0016746">
    <property type="term" value="F:acyltransferase activity"/>
    <property type="evidence" value="ECO:0007669"/>
    <property type="project" value="UniProtKB-KW"/>
</dbReference>
<keyword evidence="34" id="KW-1185">Reference proteome</keyword>
<feature type="compositionally biased region" description="Polar residues" evidence="27">
    <location>
        <begin position="2823"/>
        <end position="2865"/>
    </location>
</feature>
<dbReference type="InterPro" id="IPR011011">
    <property type="entry name" value="Znf_FYVE_PHD"/>
</dbReference>
<proteinExistence type="predicted"/>
<dbReference type="Gene3D" id="2.170.270.10">
    <property type="entry name" value="SET domain"/>
    <property type="match status" value="1"/>
</dbReference>
<dbReference type="GO" id="GO:0005700">
    <property type="term" value="C:polytene chromosome"/>
    <property type="evidence" value="ECO:0007669"/>
    <property type="project" value="UniProtKB-ARBA"/>
</dbReference>